<evidence type="ECO:0000256" key="1">
    <source>
        <dbReference type="ARBA" id="ARBA00004300"/>
    </source>
</evidence>
<dbReference type="GO" id="GO:0010468">
    <property type="term" value="P:regulation of gene expression"/>
    <property type="evidence" value="ECO:0007669"/>
    <property type="project" value="UniProtKB-ARBA"/>
</dbReference>
<feature type="region of interest" description="Disordered" evidence="9">
    <location>
        <begin position="611"/>
        <end position="645"/>
    </location>
</feature>
<evidence type="ECO:0000259" key="10">
    <source>
        <dbReference type="PROSITE" id="PS50172"/>
    </source>
</evidence>
<dbReference type="SUPFAM" id="SSF52113">
    <property type="entry name" value="BRCT domain"/>
    <property type="match status" value="3"/>
</dbReference>
<dbReference type="InterPro" id="IPR001357">
    <property type="entry name" value="BRCT_dom"/>
</dbReference>
<dbReference type="PANTHER" id="PTHR14625">
    <property type="entry name" value="MICROCEPHALIN"/>
    <property type="match status" value="1"/>
</dbReference>
<evidence type="ECO:0000256" key="3">
    <source>
        <dbReference type="ARBA" id="ARBA00022490"/>
    </source>
</evidence>
<feature type="compositionally biased region" description="Basic and acidic residues" evidence="9">
    <location>
        <begin position="544"/>
        <end position="561"/>
    </location>
</feature>
<feature type="region of interest" description="Disordered" evidence="9">
    <location>
        <begin position="308"/>
        <end position="391"/>
    </location>
</feature>
<dbReference type="CDD" id="cd17716">
    <property type="entry name" value="BRCT_microcephalin_rpt1"/>
    <property type="match status" value="1"/>
</dbReference>
<keyword evidence="11" id="KW-1185">Reference proteome</keyword>
<feature type="domain" description="BRCT" evidence="10">
    <location>
        <begin position="670"/>
        <end position="728"/>
    </location>
</feature>
<gene>
    <name evidence="12" type="primary">Mcph1</name>
</gene>
<keyword evidence="6" id="KW-0206">Cytoskeleton</keyword>
<reference evidence="12" key="1">
    <citation type="submission" date="2025-08" db="UniProtKB">
        <authorList>
            <consortium name="RefSeq"/>
        </authorList>
    </citation>
    <scope>IDENTIFICATION</scope>
</reference>
<dbReference type="Proteomes" id="UP000694906">
    <property type="component" value="Unplaced"/>
</dbReference>
<dbReference type="FunFam" id="3.40.50.10190:FF:000047">
    <property type="entry name" value="Microcephalin"/>
    <property type="match status" value="1"/>
</dbReference>
<evidence type="ECO:0000256" key="4">
    <source>
        <dbReference type="ARBA" id="ARBA00022553"/>
    </source>
</evidence>
<dbReference type="GeneID" id="101711665"/>
<keyword evidence="5" id="KW-0677">Repeat</keyword>
<dbReference type="Gene3D" id="3.40.50.10190">
    <property type="entry name" value="BRCT domain"/>
    <property type="match status" value="3"/>
</dbReference>
<keyword evidence="3" id="KW-0963">Cytoplasm</keyword>
<evidence type="ECO:0000256" key="2">
    <source>
        <dbReference type="ARBA" id="ARBA00017027"/>
    </source>
</evidence>
<feature type="compositionally biased region" description="Basic and acidic residues" evidence="9">
    <location>
        <begin position="175"/>
        <end position="190"/>
    </location>
</feature>
<dbReference type="InterPro" id="IPR036420">
    <property type="entry name" value="BRCT_dom_sf"/>
</dbReference>
<dbReference type="PROSITE" id="PS50172">
    <property type="entry name" value="BRCT"/>
    <property type="match status" value="3"/>
</dbReference>
<sequence length="859" mass="93641">MAAPAPAVLKDVVAYVEVWSSNGTENYSKTFTNQLVEMGAKVSKTFNKQVTHVVFKDGYQSTWDKARKRGTKLVSVLWVEKCRTAGVHADEALFPATNPSEHTVSLMRKRRKCMQPKDFIPKTPENDKRLQRKFEKMTEELQRQKTTLDDSMPVFLFESHGSLTSSSSVKISHHQAMEQRLQEMKEKREQLSPTSSQRTEQAHRSPSDSLCEASLDISRDTVCADESFAGGLYSSLGDLCGRSGCGNQDRKLGDSVKEIKSDTCSSSPVLKTSNIHPLASSSCLSELSPQKCASDLPKAEVGRLRDLGGETVTPDRRQAQGVSDLHEVKSSPPATSAARGHLWLHSVPGSSSAKGKRTSVDLCSPPRSTLKRRRSGQRPVGPWEQQLRSSRSLRFPTSAVMGTPDCGVSSYEDYFSPENLQERTSAGHPPVSRPSPGPAHFSCRSLSKRERASILEMSDLSCIGEKSTLVSITDLTAKTTSSLQSPACLAAEDTPAAEESPGCRGRAGSPQGDDAGPTGSHHPHNTHDPAGPGQESSCSPVQGRRAERELVGGRGTQKEGPEAAVPNSPGRHTQKEFELHFGGDPHEEQSAEEEKENLALGYSGYVKNGPARHDVSYSSQEGVQDLVRPHEESEKSRKSKKLQPTRTLVMTSMPSEKQSVVIQVVDTLKGFSLAPEVCETTTHVLAGKPLRTLNVLLGIGRGCWVLSYEWVLWSLELGHWISEEPFELSTYFPAAPVCRLQRLSSPGQYRGTLFADQPTMFISPASSPPRAKLCELVLLCGGHISPGPRHASIFIGPYSGRRRATVQHLSEKWVLDSVMQHRVCAFESYLLRGSAVASTPGSEPGKEALAQDDCGHSSA</sequence>
<accession>A0AAX6Q7U7</accession>
<evidence type="ECO:0000256" key="7">
    <source>
        <dbReference type="ARBA" id="ARBA00025455"/>
    </source>
</evidence>
<keyword evidence="4" id="KW-0597">Phosphoprotein</keyword>
<comment type="subunit">
    <text evidence="8">Interacts with CDC27 and maybe other components of the APC/C complex. Interacts with histone variant H2AX under DNA damage conditions.</text>
</comment>
<feature type="compositionally biased region" description="Basic and acidic residues" evidence="9">
    <location>
        <begin position="308"/>
        <end position="329"/>
    </location>
</feature>
<evidence type="ECO:0000256" key="5">
    <source>
        <dbReference type="ARBA" id="ARBA00022737"/>
    </source>
</evidence>
<evidence type="ECO:0000313" key="12">
    <source>
        <dbReference type="RefSeq" id="XP_004869644.1"/>
    </source>
</evidence>
<feature type="compositionally biased region" description="Basic and acidic residues" evidence="9">
    <location>
        <begin position="627"/>
        <end position="636"/>
    </location>
</feature>
<evidence type="ECO:0000313" key="11">
    <source>
        <dbReference type="Proteomes" id="UP000694906"/>
    </source>
</evidence>
<dbReference type="InterPro" id="IPR029504">
    <property type="entry name" value="Microcephalin_mammal"/>
</dbReference>
<dbReference type="CDD" id="cd17736">
    <property type="entry name" value="BRCT_microcephalin_rpt2"/>
    <property type="match status" value="1"/>
</dbReference>
<feature type="region of interest" description="Disordered" evidence="9">
    <location>
        <begin position="837"/>
        <end position="859"/>
    </location>
</feature>
<dbReference type="KEGG" id="hgl:101711665"/>
<dbReference type="GO" id="GO:0000278">
    <property type="term" value="P:mitotic cell cycle"/>
    <property type="evidence" value="ECO:0007669"/>
    <property type="project" value="TreeGrafter"/>
</dbReference>
<comment type="subcellular location">
    <subcellularLocation>
        <location evidence="1">Cytoplasm</location>
        <location evidence="1">Cytoskeleton</location>
        <location evidence="1">Microtubule organizing center</location>
        <location evidence="1">Centrosome</location>
    </subcellularLocation>
</comment>
<dbReference type="PANTHER" id="PTHR14625:SF3">
    <property type="entry name" value="MICROCEPHALIN"/>
    <property type="match status" value="1"/>
</dbReference>
<feature type="region of interest" description="Disordered" evidence="9">
    <location>
        <begin position="484"/>
        <end position="575"/>
    </location>
</feature>
<dbReference type="InterPro" id="IPR022047">
    <property type="entry name" value="Microcephalin-like"/>
</dbReference>
<evidence type="ECO:0000256" key="6">
    <source>
        <dbReference type="ARBA" id="ARBA00023212"/>
    </source>
</evidence>
<organism evidence="11 12">
    <name type="scientific">Heterocephalus glaber</name>
    <name type="common">Naked mole rat</name>
    <dbReference type="NCBI Taxonomy" id="10181"/>
    <lineage>
        <taxon>Eukaryota</taxon>
        <taxon>Metazoa</taxon>
        <taxon>Chordata</taxon>
        <taxon>Craniata</taxon>
        <taxon>Vertebrata</taxon>
        <taxon>Euteleostomi</taxon>
        <taxon>Mammalia</taxon>
        <taxon>Eutheria</taxon>
        <taxon>Euarchontoglires</taxon>
        <taxon>Glires</taxon>
        <taxon>Rodentia</taxon>
        <taxon>Hystricomorpha</taxon>
        <taxon>Bathyergidae</taxon>
        <taxon>Heterocephalus</taxon>
    </lineage>
</organism>
<evidence type="ECO:0000256" key="9">
    <source>
        <dbReference type="SAM" id="MobiDB-lite"/>
    </source>
</evidence>
<dbReference type="GO" id="GO:0021987">
    <property type="term" value="P:cerebral cortex development"/>
    <property type="evidence" value="ECO:0007669"/>
    <property type="project" value="InterPro"/>
</dbReference>
<feature type="domain" description="BRCT" evidence="10">
    <location>
        <begin position="749"/>
        <end position="831"/>
    </location>
</feature>
<name>A0AAX6Q7U7_HETGA</name>
<dbReference type="GO" id="GO:0005813">
    <property type="term" value="C:centrosome"/>
    <property type="evidence" value="ECO:0007669"/>
    <property type="project" value="UniProtKB-SubCell"/>
</dbReference>
<proteinExistence type="predicted"/>
<dbReference type="CDD" id="cd17751">
    <property type="entry name" value="BRCT_microcephalin_rpt3"/>
    <property type="match status" value="1"/>
</dbReference>
<feature type="domain" description="BRCT" evidence="10">
    <location>
        <begin position="4"/>
        <end position="82"/>
    </location>
</feature>
<dbReference type="FunFam" id="3.40.50.10190:FF:000055">
    <property type="entry name" value="Microcephalin"/>
    <property type="match status" value="1"/>
</dbReference>
<protein>
    <recommendedName>
        <fullName evidence="2">Microcephalin</fullName>
    </recommendedName>
</protein>
<evidence type="ECO:0000256" key="8">
    <source>
        <dbReference type="ARBA" id="ARBA00026061"/>
    </source>
</evidence>
<feature type="region of interest" description="Disordered" evidence="9">
    <location>
        <begin position="166"/>
        <end position="211"/>
    </location>
</feature>
<dbReference type="SMART" id="SM00292">
    <property type="entry name" value="BRCT"/>
    <property type="match status" value="3"/>
</dbReference>
<dbReference type="Pfam" id="PF12258">
    <property type="entry name" value="Microcephalin"/>
    <property type="match status" value="1"/>
</dbReference>
<dbReference type="Pfam" id="PF12738">
    <property type="entry name" value="PTCB-BRCT"/>
    <property type="match status" value="1"/>
</dbReference>
<dbReference type="AlphaFoldDB" id="A0AAX6Q7U7"/>
<dbReference type="RefSeq" id="XP_004869644.1">
    <property type="nucleotide sequence ID" value="XM_004869587.3"/>
</dbReference>
<dbReference type="CTD" id="79648"/>
<comment type="function">
    <text evidence="7">Implicated in chromosome condensation and DNA damage induced cellular responses. May play a role in neurogenesis and regulation of the size of the cerebral cortex.</text>
</comment>
<feature type="region of interest" description="Disordered" evidence="9">
    <location>
        <begin position="421"/>
        <end position="444"/>
    </location>
</feature>